<name>A0A7J6Q2H5_PEROL</name>
<evidence type="ECO:0000256" key="1">
    <source>
        <dbReference type="SAM" id="MobiDB-lite"/>
    </source>
</evidence>
<accession>A0A7J6Q2H5</accession>
<gene>
    <name evidence="2" type="ORF">FOZ63_014665</name>
</gene>
<dbReference type="GO" id="GO:0005815">
    <property type="term" value="C:microtubule organizing center"/>
    <property type="evidence" value="ECO:0007669"/>
    <property type="project" value="TreeGrafter"/>
</dbReference>
<dbReference type="PANTHER" id="PTHR21574">
    <property type="entry name" value="CENTROSOMAL PROTEIN OF 120 KDA"/>
    <property type="match status" value="1"/>
</dbReference>
<dbReference type="PANTHER" id="PTHR21574:SF0">
    <property type="entry name" value="CENTROSOMAL PROTEIN OF 120 KDA"/>
    <property type="match status" value="1"/>
</dbReference>
<evidence type="ECO:0000313" key="2">
    <source>
        <dbReference type="EMBL" id="KAF4702528.1"/>
    </source>
</evidence>
<sequence>MYNRTDFRSIRPSVRLLLKRRRVFNSYDTGILRNYTNLYRINRSSCRVPVCWWEEYFRKRIINISVAQKRLVTDHEHALRLQAEKTKIANKRASEAEERIKELQQKVKDAEESANKAHATLRSSNMVQLQADVKVLKHQLEQAAHRELLLAKSRDHFRAAVRQLCNQLDKQNAEVEEESGSESESDSESSSPGDESERIRRLEAQKQSLLDTGVYAAKDATIQALNEQIARARDWRT</sequence>
<organism evidence="2 3">
    <name type="scientific">Perkinsus olseni</name>
    <name type="common">Perkinsus atlanticus</name>
    <dbReference type="NCBI Taxonomy" id="32597"/>
    <lineage>
        <taxon>Eukaryota</taxon>
        <taxon>Sar</taxon>
        <taxon>Alveolata</taxon>
        <taxon>Perkinsozoa</taxon>
        <taxon>Perkinsea</taxon>
        <taxon>Perkinsida</taxon>
        <taxon>Perkinsidae</taxon>
        <taxon>Perkinsus</taxon>
    </lineage>
</organism>
<protein>
    <submittedName>
        <fullName evidence="2">Uncharacterized protein</fullName>
    </submittedName>
</protein>
<dbReference type="Proteomes" id="UP000553632">
    <property type="component" value="Unassembled WGS sequence"/>
</dbReference>
<evidence type="ECO:0000313" key="3">
    <source>
        <dbReference type="Proteomes" id="UP000553632"/>
    </source>
</evidence>
<reference evidence="2 3" key="1">
    <citation type="submission" date="2020-04" db="EMBL/GenBank/DDBJ databases">
        <title>Perkinsus olseni comparative genomics.</title>
        <authorList>
            <person name="Bogema D.R."/>
        </authorList>
    </citation>
    <scope>NUCLEOTIDE SEQUENCE [LARGE SCALE GENOMIC DNA]</scope>
    <source>
        <strain evidence="2 3">ATCC PRA-207</strain>
    </source>
</reference>
<keyword evidence="3" id="KW-1185">Reference proteome</keyword>
<feature type="region of interest" description="Disordered" evidence="1">
    <location>
        <begin position="170"/>
        <end position="201"/>
    </location>
</feature>
<dbReference type="GO" id="GO:0010564">
    <property type="term" value="P:regulation of cell cycle process"/>
    <property type="evidence" value="ECO:0007669"/>
    <property type="project" value="TreeGrafter"/>
</dbReference>
<dbReference type="EMBL" id="JABANO010036007">
    <property type="protein sequence ID" value="KAF4702528.1"/>
    <property type="molecule type" value="Genomic_DNA"/>
</dbReference>
<dbReference type="InterPro" id="IPR039893">
    <property type="entry name" value="CEP120-like"/>
</dbReference>
<dbReference type="AlphaFoldDB" id="A0A7J6Q2H5"/>
<comment type="caution">
    <text evidence="2">The sequence shown here is derived from an EMBL/GenBank/DDBJ whole genome shotgun (WGS) entry which is preliminary data.</text>
</comment>
<proteinExistence type="predicted"/>
<feature type="compositionally biased region" description="Acidic residues" evidence="1">
    <location>
        <begin position="174"/>
        <end position="187"/>
    </location>
</feature>